<sequence length="432" mass="48484">MEKDIQKQMATSRKGMGDYTRLILAFYASLLLLGIYQQISLYSEGVLDSFAGINLIILAAQHLGFTALLSLFLYFTFNALEALKPRLGLYVTGVVLTGCLLVEGILTVFFVTRFEMPGTNLAAVLELTKTSSSLILPVVSVCVALGLCFYGLYKLSAPMQLWMGRVYPFTLAVFSLFLATLLAQSAPLTANKTKYALVDWYQKTIPLQSSGKDNTHYAISPDPLEEIYRLEETQVWQGYRNEGGTLIHPGAISGMAHGAGYITDPFSGHPNGYLPYPKAEKRELLRIQSTFRGRDYDRAFELARDLAHEGEYYKAIELCQYILSEVPSHVDAEILLGRILAWEGEFSKSAGILEQVIRKHPHYEDAYAALLDTYYWGGDFKRSIALKSHIDRHFKENKVLQQKLHRAEQMKQESRAEPELGLSLDPVNLPVS</sequence>
<feature type="transmembrane region" description="Helical" evidence="2">
    <location>
        <begin position="87"/>
        <end position="114"/>
    </location>
</feature>
<accession>A0ABT7WFS4</accession>
<feature type="transmembrane region" description="Helical" evidence="2">
    <location>
        <begin position="134"/>
        <end position="153"/>
    </location>
</feature>
<keyword evidence="2" id="KW-1133">Transmembrane helix</keyword>
<organism evidence="3 4">
    <name type="scientific">Robiginitalea aurantiaca</name>
    <dbReference type="NCBI Taxonomy" id="3056915"/>
    <lineage>
        <taxon>Bacteria</taxon>
        <taxon>Pseudomonadati</taxon>
        <taxon>Bacteroidota</taxon>
        <taxon>Flavobacteriia</taxon>
        <taxon>Flavobacteriales</taxon>
        <taxon>Flavobacteriaceae</taxon>
        <taxon>Robiginitalea</taxon>
    </lineage>
</organism>
<name>A0ABT7WFS4_9FLAO</name>
<dbReference type="EMBL" id="JAUDUY010000004">
    <property type="protein sequence ID" value="MDM9631766.1"/>
    <property type="molecule type" value="Genomic_DNA"/>
</dbReference>
<evidence type="ECO:0000256" key="1">
    <source>
        <dbReference type="SAM" id="Coils"/>
    </source>
</evidence>
<evidence type="ECO:0000256" key="2">
    <source>
        <dbReference type="SAM" id="Phobius"/>
    </source>
</evidence>
<dbReference type="Pfam" id="PF14559">
    <property type="entry name" value="TPR_19"/>
    <property type="match status" value="1"/>
</dbReference>
<keyword evidence="1" id="KW-0175">Coiled coil</keyword>
<gene>
    <name evidence="3" type="ORF">QU605_09805</name>
</gene>
<reference evidence="3" key="1">
    <citation type="submission" date="2023-06" db="EMBL/GenBank/DDBJ databases">
        <title>Robiginitalea aurantiacus sp. nov. and Algoriphagus sediminis sp. nov., isolated from coastal sediment.</title>
        <authorList>
            <person name="Zhou Z.Y."/>
            <person name="An J."/>
            <person name="Jia Y.W."/>
            <person name="Du Z.J."/>
        </authorList>
    </citation>
    <scope>NUCLEOTIDE SEQUENCE</scope>
    <source>
        <strain evidence="3">M39</strain>
    </source>
</reference>
<feature type="coiled-coil region" evidence="1">
    <location>
        <begin position="390"/>
        <end position="417"/>
    </location>
</feature>
<dbReference type="SUPFAM" id="SSF48452">
    <property type="entry name" value="TPR-like"/>
    <property type="match status" value="1"/>
</dbReference>
<evidence type="ECO:0000313" key="4">
    <source>
        <dbReference type="Proteomes" id="UP001174839"/>
    </source>
</evidence>
<feature type="transmembrane region" description="Helical" evidence="2">
    <location>
        <begin position="21"/>
        <end position="39"/>
    </location>
</feature>
<dbReference type="Gene3D" id="1.25.40.10">
    <property type="entry name" value="Tetratricopeptide repeat domain"/>
    <property type="match status" value="1"/>
</dbReference>
<dbReference type="InterPro" id="IPR011990">
    <property type="entry name" value="TPR-like_helical_dom_sf"/>
</dbReference>
<feature type="transmembrane region" description="Helical" evidence="2">
    <location>
        <begin position="165"/>
        <end position="183"/>
    </location>
</feature>
<feature type="transmembrane region" description="Helical" evidence="2">
    <location>
        <begin position="51"/>
        <end position="75"/>
    </location>
</feature>
<evidence type="ECO:0000313" key="3">
    <source>
        <dbReference type="EMBL" id="MDM9631766.1"/>
    </source>
</evidence>
<dbReference type="RefSeq" id="WP_289725130.1">
    <property type="nucleotide sequence ID" value="NZ_JAUDUY010000004.1"/>
</dbReference>
<protein>
    <submittedName>
        <fullName evidence="3">Tetratricopeptide repeat protein</fullName>
    </submittedName>
</protein>
<dbReference type="Proteomes" id="UP001174839">
    <property type="component" value="Unassembled WGS sequence"/>
</dbReference>
<proteinExistence type="predicted"/>
<keyword evidence="4" id="KW-1185">Reference proteome</keyword>
<keyword evidence="2" id="KW-0812">Transmembrane</keyword>
<comment type="caution">
    <text evidence="3">The sequence shown here is derived from an EMBL/GenBank/DDBJ whole genome shotgun (WGS) entry which is preliminary data.</text>
</comment>
<keyword evidence="2" id="KW-0472">Membrane</keyword>